<evidence type="ECO:0000313" key="9">
    <source>
        <dbReference type="Proteomes" id="UP000247702"/>
    </source>
</evidence>
<keyword evidence="2" id="KW-0349">Heme</keyword>
<evidence type="ECO:0000256" key="4">
    <source>
        <dbReference type="ARBA" id="ARBA00022723"/>
    </source>
</evidence>
<keyword evidence="6" id="KW-0408">Iron</keyword>
<dbReference type="GO" id="GO:0016020">
    <property type="term" value="C:membrane"/>
    <property type="evidence" value="ECO:0007669"/>
    <property type="project" value="UniProtKB-SubCell"/>
</dbReference>
<evidence type="ECO:0000256" key="5">
    <source>
        <dbReference type="ARBA" id="ARBA00022989"/>
    </source>
</evidence>
<keyword evidence="9" id="KW-1185">Reference proteome</keyword>
<dbReference type="GO" id="GO:0006099">
    <property type="term" value="P:tricarboxylic acid cycle"/>
    <property type="evidence" value="ECO:0007669"/>
    <property type="project" value="InterPro"/>
</dbReference>
<dbReference type="CDD" id="cd03499">
    <property type="entry name" value="SQR_TypeC_SdhC"/>
    <property type="match status" value="1"/>
</dbReference>
<dbReference type="GO" id="GO:0005739">
    <property type="term" value="C:mitochondrion"/>
    <property type="evidence" value="ECO:0007669"/>
    <property type="project" value="GOC"/>
</dbReference>
<dbReference type="SUPFAM" id="SSF81343">
    <property type="entry name" value="Fumarate reductase respiratory complex transmembrane subunits"/>
    <property type="match status" value="1"/>
</dbReference>
<protein>
    <recommendedName>
        <fullName evidence="10">Succinate dehydrogenase cytochrome b560 subunit</fullName>
    </recommendedName>
</protein>
<organism evidence="8 9">
    <name type="scientific">Rhizophagus clarus</name>
    <dbReference type="NCBI Taxonomy" id="94130"/>
    <lineage>
        <taxon>Eukaryota</taxon>
        <taxon>Fungi</taxon>
        <taxon>Fungi incertae sedis</taxon>
        <taxon>Mucoromycota</taxon>
        <taxon>Glomeromycotina</taxon>
        <taxon>Glomeromycetes</taxon>
        <taxon>Glomerales</taxon>
        <taxon>Glomeraceae</taxon>
        <taxon>Rhizophagus</taxon>
    </lineage>
</organism>
<comment type="subcellular location">
    <subcellularLocation>
        <location evidence="1">Membrane</location>
        <topology evidence="1">Multi-pass membrane protein</topology>
    </subcellularLocation>
</comment>
<dbReference type="AlphaFoldDB" id="A0A2Z6RJ12"/>
<dbReference type="InterPro" id="IPR018495">
    <property type="entry name" value="Succ_DH_cyt_bsu_CS"/>
</dbReference>
<keyword evidence="5" id="KW-1133">Transmembrane helix</keyword>
<dbReference type="Gene3D" id="1.20.1300.10">
    <property type="entry name" value="Fumarate reductase/succinate dehydrogenase, transmembrane subunit"/>
    <property type="match status" value="1"/>
</dbReference>
<gene>
    <name evidence="8" type="ORF">RclHR1_04710014</name>
</gene>
<comment type="caution">
    <text evidence="8">The sequence shown here is derived from an EMBL/GenBank/DDBJ whole genome shotgun (WGS) entry which is preliminary data.</text>
</comment>
<dbReference type="GO" id="GO:0006121">
    <property type="term" value="P:mitochondrial electron transport, succinate to ubiquinone"/>
    <property type="evidence" value="ECO:0007669"/>
    <property type="project" value="TreeGrafter"/>
</dbReference>
<dbReference type="InterPro" id="IPR014314">
    <property type="entry name" value="Succ_DH_cytb556"/>
</dbReference>
<dbReference type="GO" id="GO:0046872">
    <property type="term" value="F:metal ion binding"/>
    <property type="evidence" value="ECO:0007669"/>
    <property type="project" value="UniProtKB-KW"/>
</dbReference>
<evidence type="ECO:0000256" key="2">
    <source>
        <dbReference type="ARBA" id="ARBA00022617"/>
    </source>
</evidence>
<evidence type="ECO:0000256" key="1">
    <source>
        <dbReference type="ARBA" id="ARBA00004141"/>
    </source>
</evidence>
<name>A0A2Z6RJ12_9GLOM</name>
<dbReference type="GO" id="GO:0009055">
    <property type="term" value="F:electron transfer activity"/>
    <property type="evidence" value="ECO:0007669"/>
    <property type="project" value="InterPro"/>
</dbReference>
<dbReference type="Proteomes" id="UP000247702">
    <property type="component" value="Unassembled WGS sequence"/>
</dbReference>
<dbReference type="InterPro" id="IPR000701">
    <property type="entry name" value="SuccDH_FuR_B_TM-su"/>
</dbReference>
<evidence type="ECO:0000256" key="7">
    <source>
        <dbReference type="ARBA" id="ARBA00023136"/>
    </source>
</evidence>
<evidence type="ECO:0008006" key="10">
    <source>
        <dbReference type="Google" id="ProtNLM"/>
    </source>
</evidence>
<dbReference type="PROSITE" id="PS01001">
    <property type="entry name" value="SDH_CYT_2"/>
    <property type="match status" value="1"/>
</dbReference>
<dbReference type="STRING" id="94130.A0A2Z6RJ12"/>
<dbReference type="EMBL" id="BEXD01003839">
    <property type="protein sequence ID" value="GBC02626.1"/>
    <property type="molecule type" value="Genomic_DNA"/>
</dbReference>
<evidence type="ECO:0000256" key="6">
    <source>
        <dbReference type="ARBA" id="ARBA00023004"/>
    </source>
</evidence>
<dbReference type="PANTHER" id="PTHR10978">
    <property type="entry name" value="SUCCINATE DEHYDROGENASE CYTOCHROME B560 SUBUNIT"/>
    <property type="match status" value="1"/>
</dbReference>
<proteinExistence type="predicted"/>
<accession>A0A2Z6RJ12</accession>
<dbReference type="PANTHER" id="PTHR10978:SF5">
    <property type="entry name" value="SUCCINATE DEHYDROGENASE CYTOCHROME B560 SUBUNIT, MITOCHONDRIAL"/>
    <property type="match status" value="1"/>
</dbReference>
<evidence type="ECO:0000256" key="3">
    <source>
        <dbReference type="ARBA" id="ARBA00022692"/>
    </source>
</evidence>
<dbReference type="InterPro" id="IPR034804">
    <property type="entry name" value="SQR/QFR_C/D"/>
</dbReference>
<keyword evidence="7" id="KW-0472">Membrane</keyword>
<keyword evidence="3" id="KW-0812">Transmembrane</keyword>
<dbReference type="Pfam" id="PF01127">
    <property type="entry name" value="Sdh_cyt"/>
    <property type="match status" value="1"/>
</dbReference>
<sequence length="225" mass="24961">MYSTSLVRSFRAAGSSSLLRTSMTRNGVFSILTRNTRQDTTSATSQGTSQEDILVSQRAKRPLSPYMIYQPQLTWYMSFAHRVTGAGLAAGLYGAVAAYALGGPDSDTLVAAVSTLPPALKLTGKFCISYAFTYHAFNGIRHLIWDTGKALTIKGVYGTGYTLTMPHHHPSEETSKASLKAWWKQFTAKNAKRENEVKGKGKTLFNKTYMRLRSSLYENKIRHTE</sequence>
<evidence type="ECO:0000313" key="8">
    <source>
        <dbReference type="EMBL" id="GBC02626.1"/>
    </source>
</evidence>
<reference evidence="8 9" key="1">
    <citation type="submission" date="2017-11" db="EMBL/GenBank/DDBJ databases">
        <title>The genome of Rhizophagus clarus HR1 reveals common genetic basis of auxotrophy among arbuscular mycorrhizal fungi.</title>
        <authorList>
            <person name="Kobayashi Y."/>
        </authorList>
    </citation>
    <scope>NUCLEOTIDE SEQUENCE [LARGE SCALE GENOMIC DNA]</scope>
    <source>
        <strain evidence="8 9">HR1</strain>
    </source>
</reference>
<keyword evidence="4" id="KW-0479">Metal-binding</keyword>